<dbReference type="Pfam" id="PF04083">
    <property type="entry name" value="Abhydro_lipase"/>
    <property type="match status" value="1"/>
</dbReference>
<evidence type="ECO:0000256" key="6">
    <source>
        <dbReference type="ARBA" id="ARBA00023180"/>
    </source>
</evidence>
<reference evidence="12" key="1">
    <citation type="submission" date="2017-02" db="UniProtKB">
        <authorList>
            <consortium name="WormBaseParasite"/>
        </authorList>
    </citation>
    <scope>IDENTIFICATION</scope>
</reference>
<gene>
    <name evidence="10" type="ORF">TCLT_LOCUS10778</name>
</gene>
<dbReference type="OrthoDB" id="9974421at2759"/>
<reference evidence="10 11" key="2">
    <citation type="submission" date="2018-11" db="EMBL/GenBank/DDBJ databases">
        <authorList>
            <consortium name="Pathogen Informatics"/>
        </authorList>
    </citation>
    <scope>NUCLEOTIDE SEQUENCE [LARGE SCALE GENOMIC DNA]</scope>
</reference>
<evidence type="ECO:0000259" key="9">
    <source>
        <dbReference type="Pfam" id="PF04083"/>
    </source>
</evidence>
<proteinExistence type="inferred from homology"/>
<dbReference type="InterPro" id="IPR025483">
    <property type="entry name" value="Lipase_euk"/>
</dbReference>
<dbReference type="EMBL" id="UYYF01005354">
    <property type="protein sequence ID" value="VDN08496.1"/>
    <property type="molecule type" value="Genomic_DNA"/>
</dbReference>
<evidence type="ECO:0000256" key="7">
    <source>
        <dbReference type="PIRNR" id="PIRNR000862"/>
    </source>
</evidence>
<organism evidence="12">
    <name type="scientific">Thelazia callipaeda</name>
    <name type="common">Oriental eyeworm</name>
    <name type="synonym">Parasitic nematode</name>
    <dbReference type="NCBI Taxonomy" id="103827"/>
    <lineage>
        <taxon>Eukaryota</taxon>
        <taxon>Metazoa</taxon>
        <taxon>Ecdysozoa</taxon>
        <taxon>Nematoda</taxon>
        <taxon>Chromadorea</taxon>
        <taxon>Rhabditida</taxon>
        <taxon>Spirurina</taxon>
        <taxon>Spiruromorpha</taxon>
        <taxon>Thelazioidea</taxon>
        <taxon>Thelaziidae</taxon>
        <taxon>Thelazia</taxon>
    </lineage>
</organism>
<dbReference type="InterPro" id="IPR006693">
    <property type="entry name" value="AB_hydrolase_lipase"/>
</dbReference>
<keyword evidence="11" id="KW-1185">Reference proteome</keyword>
<keyword evidence="4 7" id="KW-0442">Lipid degradation</keyword>
<evidence type="ECO:0000313" key="11">
    <source>
        <dbReference type="Proteomes" id="UP000276776"/>
    </source>
</evidence>
<dbReference type="Gene3D" id="3.40.50.1820">
    <property type="entry name" value="alpha/beta hydrolase"/>
    <property type="match status" value="1"/>
</dbReference>
<accession>A0A0N5DC77</accession>
<feature type="active site" description="Charge relay system" evidence="8">
    <location>
        <position position="359"/>
    </location>
</feature>
<keyword evidence="6" id="KW-0325">Glycoprotein</keyword>
<sequence length="391" mass="45332">HIVNLLLQPEIVNYYGFPSEVHHATTNDGYVLELHRIPNGKNGISAHPKPVVFLQHGFVGSSAVWITNLPNQSAGFLFADAGFDVWMGNVRGNVYSTKHVNYTRKNLKYWKFTFDKFAKYDLDTMINYVLNKTHQRILYYVGYSEGTLTMFAKLSTDHNFARKIAKFFALGPIGTLSHIKGLIDTAAKKFIRPLKFMTKFIGEFMPNKSIFQWITKSTCSLKNIVEYCESLMFQMTGPPTIEMNSRIPVYMSHLPAGTSMANVLHWTQMVNSGKAQMYDYGSEMENMKHYKSIRPPVYNLSLVSVPVYLYWSEKDWLADKRDVEVNLHPYITEFTQDGIIAVIPEEYLMQNKQLENFNHFDFIWGIHAAKEIYHDIIQIIREDLKIRRNHK</sequence>
<protein>
    <recommendedName>
        <fullName evidence="7">Lipase</fullName>
    </recommendedName>
</protein>
<feature type="active site" description="Nucleophile" evidence="8">
    <location>
        <position position="144"/>
    </location>
</feature>
<dbReference type="AlphaFoldDB" id="A0A0N5DC77"/>
<dbReference type="Proteomes" id="UP000276776">
    <property type="component" value="Unassembled WGS sequence"/>
</dbReference>
<feature type="domain" description="Partial AB-hydrolase lipase" evidence="9">
    <location>
        <begin position="10"/>
        <end position="69"/>
    </location>
</feature>
<feature type="active site" description="Charge relay system" evidence="8">
    <location>
        <position position="315"/>
    </location>
</feature>
<evidence type="ECO:0000256" key="1">
    <source>
        <dbReference type="ARBA" id="ARBA00010701"/>
    </source>
</evidence>
<evidence type="ECO:0000313" key="12">
    <source>
        <dbReference type="WBParaSite" id="TCLT_0001079601-mRNA-1"/>
    </source>
</evidence>
<comment type="similarity">
    <text evidence="1 7">Belongs to the AB hydrolase superfamily. Lipase family.</text>
</comment>
<dbReference type="WBParaSite" id="TCLT_0001079601-mRNA-1">
    <property type="protein sequence ID" value="TCLT_0001079601-mRNA-1"/>
    <property type="gene ID" value="TCLT_0001079601"/>
</dbReference>
<evidence type="ECO:0000256" key="5">
    <source>
        <dbReference type="ARBA" id="ARBA00023098"/>
    </source>
</evidence>
<dbReference type="PANTHER" id="PTHR11005">
    <property type="entry name" value="LYSOSOMAL ACID LIPASE-RELATED"/>
    <property type="match status" value="1"/>
</dbReference>
<dbReference type="SUPFAM" id="SSF53474">
    <property type="entry name" value="alpha/beta-Hydrolases"/>
    <property type="match status" value="1"/>
</dbReference>
<dbReference type="InterPro" id="IPR029058">
    <property type="entry name" value="AB_hydrolase_fold"/>
</dbReference>
<name>A0A0N5DC77_THECL</name>
<evidence type="ECO:0000256" key="3">
    <source>
        <dbReference type="ARBA" id="ARBA00022801"/>
    </source>
</evidence>
<evidence type="ECO:0000256" key="8">
    <source>
        <dbReference type="PIRSR" id="PIRSR000862-1"/>
    </source>
</evidence>
<evidence type="ECO:0000256" key="4">
    <source>
        <dbReference type="ARBA" id="ARBA00022963"/>
    </source>
</evidence>
<dbReference type="PIRSF" id="PIRSF000862">
    <property type="entry name" value="Steryl_ester_lip"/>
    <property type="match status" value="1"/>
</dbReference>
<evidence type="ECO:0000256" key="2">
    <source>
        <dbReference type="ARBA" id="ARBA00022729"/>
    </source>
</evidence>
<evidence type="ECO:0000313" key="10">
    <source>
        <dbReference type="EMBL" id="VDN08496.1"/>
    </source>
</evidence>
<dbReference type="GO" id="GO:0016042">
    <property type="term" value="P:lipid catabolic process"/>
    <property type="evidence" value="ECO:0007669"/>
    <property type="project" value="UniProtKB-KW"/>
</dbReference>
<dbReference type="STRING" id="103827.A0A0N5DC77"/>
<keyword evidence="5" id="KW-0443">Lipid metabolism</keyword>
<keyword evidence="2" id="KW-0732">Signal</keyword>
<dbReference type="GO" id="GO:0016788">
    <property type="term" value="F:hydrolase activity, acting on ester bonds"/>
    <property type="evidence" value="ECO:0007669"/>
    <property type="project" value="InterPro"/>
</dbReference>
<dbReference type="FunFam" id="3.40.50.1820:FF:000057">
    <property type="entry name" value="Lipase"/>
    <property type="match status" value="1"/>
</dbReference>
<keyword evidence="3 7" id="KW-0378">Hydrolase</keyword>
<dbReference type="OMA" id="HLHFIWG"/>